<feature type="transmembrane region" description="Helical" evidence="10">
    <location>
        <begin position="30"/>
        <end position="47"/>
    </location>
</feature>
<dbReference type="InterPro" id="IPR002076">
    <property type="entry name" value="ELO_fam"/>
</dbReference>
<comment type="caution">
    <text evidence="10">Lacks conserved residue(s) required for the propagation of feature annotation.</text>
</comment>
<dbReference type="EMBL" id="BPLQ01008795">
    <property type="protein sequence ID" value="GIY39370.1"/>
    <property type="molecule type" value="Genomic_DNA"/>
</dbReference>
<protein>
    <recommendedName>
        <fullName evidence="10">Elongation of very long chain fatty acids protein</fullName>
        <ecNumber evidence="10">2.3.1.199</ecNumber>
    </recommendedName>
    <alternativeName>
        <fullName evidence="10">Very-long-chain 3-oxoacyl-CoA synthase</fullName>
    </alternativeName>
</protein>
<dbReference type="PANTHER" id="PTHR11157:SF69">
    <property type="entry name" value="ELONGATION OF VERY LONG CHAIN FATTY ACIDS PROTEIN 7"/>
    <property type="match status" value="1"/>
</dbReference>
<evidence type="ECO:0000256" key="5">
    <source>
        <dbReference type="ARBA" id="ARBA00022832"/>
    </source>
</evidence>
<name>A0AAV4SZZ9_9ARAC</name>
<keyword evidence="8 10" id="KW-0472">Membrane</keyword>
<evidence type="ECO:0000256" key="8">
    <source>
        <dbReference type="ARBA" id="ARBA00023136"/>
    </source>
</evidence>
<keyword evidence="3 10" id="KW-0808">Transferase</keyword>
<proteinExistence type="inferred from homology"/>
<keyword evidence="6 10" id="KW-1133">Transmembrane helix</keyword>
<gene>
    <name evidence="11" type="primary">ELOVL1_1</name>
    <name evidence="11" type="ORF">CDAR_466661</name>
</gene>
<keyword evidence="2 10" id="KW-0444">Lipid biosynthesis</keyword>
<dbReference type="GO" id="GO:0034625">
    <property type="term" value="P:fatty acid elongation, monounsaturated fatty acid"/>
    <property type="evidence" value="ECO:0007669"/>
    <property type="project" value="TreeGrafter"/>
</dbReference>
<accession>A0AAV4SZZ9</accession>
<dbReference type="GO" id="GO:0009922">
    <property type="term" value="F:fatty acid elongase activity"/>
    <property type="evidence" value="ECO:0007669"/>
    <property type="project" value="UniProtKB-EC"/>
</dbReference>
<keyword evidence="4 10" id="KW-0812">Transmembrane</keyword>
<dbReference type="Proteomes" id="UP001054837">
    <property type="component" value="Unassembled WGS sequence"/>
</dbReference>
<evidence type="ECO:0000313" key="12">
    <source>
        <dbReference type="Proteomes" id="UP001054837"/>
    </source>
</evidence>
<comment type="catalytic activity">
    <reaction evidence="10">
        <text>a very-long-chain acyl-CoA + malonyl-CoA + H(+) = a very-long-chain 3-oxoacyl-CoA + CO2 + CoA</text>
        <dbReference type="Rhea" id="RHEA:32727"/>
        <dbReference type="ChEBI" id="CHEBI:15378"/>
        <dbReference type="ChEBI" id="CHEBI:16526"/>
        <dbReference type="ChEBI" id="CHEBI:57287"/>
        <dbReference type="ChEBI" id="CHEBI:57384"/>
        <dbReference type="ChEBI" id="CHEBI:90725"/>
        <dbReference type="ChEBI" id="CHEBI:90736"/>
        <dbReference type="EC" id="2.3.1.199"/>
    </reaction>
</comment>
<keyword evidence="5 10" id="KW-0276">Fatty acid metabolism</keyword>
<evidence type="ECO:0000313" key="11">
    <source>
        <dbReference type="EMBL" id="GIY39370.1"/>
    </source>
</evidence>
<evidence type="ECO:0000256" key="10">
    <source>
        <dbReference type="RuleBase" id="RU361115"/>
    </source>
</evidence>
<comment type="subcellular location">
    <subcellularLocation>
        <location evidence="1">Membrane</location>
        <topology evidence="1">Multi-pass membrane protein</topology>
    </subcellularLocation>
</comment>
<reference evidence="11 12" key="1">
    <citation type="submission" date="2021-06" db="EMBL/GenBank/DDBJ databases">
        <title>Caerostris darwini draft genome.</title>
        <authorList>
            <person name="Kono N."/>
            <person name="Arakawa K."/>
        </authorList>
    </citation>
    <scope>NUCLEOTIDE SEQUENCE [LARGE SCALE GENOMIC DNA]</scope>
</reference>
<feature type="transmembrane region" description="Helical" evidence="10">
    <location>
        <begin position="59"/>
        <end position="83"/>
    </location>
</feature>
<evidence type="ECO:0000256" key="2">
    <source>
        <dbReference type="ARBA" id="ARBA00022516"/>
    </source>
</evidence>
<dbReference type="EC" id="2.3.1.199" evidence="10"/>
<organism evidence="11 12">
    <name type="scientific">Caerostris darwini</name>
    <dbReference type="NCBI Taxonomy" id="1538125"/>
    <lineage>
        <taxon>Eukaryota</taxon>
        <taxon>Metazoa</taxon>
        <taxon>Ecdysozoa</taxon>
        <taxon>Arthropoda</taxon>
        <taxon>Chelicerata</taxon>
        <taxon>Arachnida</taxon>
        <taxon>Araneae</taxon>
        <taxon>Araneomorphae</taxon>
        <taxon>Entelegynae</taxon>
        <taxon>Araneoidea</taxon>
        <taxon>Araneidae</taxon>
        <taxon>Caerostris</taxon>
    </lineage>
</organism>
<comment type="similarity">
    <text evidence="10">Belongs to the ELO family.</text>
</comment>
<evidence type="ECO:0000256" key="9">
    <source>
        <dbReference type="ARBA" id="ARBA00023160"/>
    </source>
</evidence>
<evidence type="ECO:0000256" key="6">
    <source>
        <dbReference type="ARBA" id="ARBA00022989"/>
    </source>
</evidence>
<dbReference type="AlphaFoldDB" id="A0AAV4SZZ9"/>
<evidence type="ECO:0000256" key="3">
    <source>
        <dbReference type="ARBA" id="ARBA00022679"/>
    </source>
</evidence>
<evidence type="ECO:0000256" key="4">
    <source>
        <dbReference type="ARBA" id="ARBA00022692"/>
    </source>
</evidence>
<dbReference type="Pfam" id="PF01151">
    <property type="entry name" value="ELO"/>
    <property type="match status" value="1"/>
</dbReference>
<keyword evidence="9 10" id="KW-0275">Fatty acid biosynthesis</keyword>
<dbReference type="GO" id="GO:0019367">
    <property type="term" value="P:fatty acid elongation, saturated fatty acid"/>
    <property type="evidence" value="ECO:0007669"/>
    <property type="project" value="TreeGrafter"/>
</dbReference>
<evidence type="ECO:0000256" key="1">
    <source>
        <dbReference type="ARBA" id="ARBA00004141"/>
    </source>
</evidence>
<dbReference type="PANTHER" id="PTHR11157">
    <property type="entry name" value="FATTY ACID ACYL TRANSFERASE-RELATED"/>
    <property type="match status" value="1"/>
</dbReference>
<dbReference type="GO" id="GO:0005789">
    <property type="term" value="C:endoplasmic reticulum membrane"/>
    <property type="evidence" value="ECO:0007669"/>
    <property type="project" value="TreeGrafter"/>
</dbReference>
<dbReference type="GO" id="GO:0030148">
    <property type="term" value="P:sphingolipid biosynthetic process"/>
    <property type="evidence" value="ECO:0007669"/>
    <property type="project" value="TreeGrafter"/>
</dbReference>
<sequence length="150" mass="17513">MTPDYEYILKYGDPRVAAYPLTDSESTMCYLIAIYFVLVKLVLPMWMKNRPPYDFRRAMIVYNLFISALSFYIFLNFGVYGWFTKYQLRCEPVDYSSNEEALKMVQMCWLFFATKFMEFADTPGYRGRGVSIGGDQLIVIGSGVGQRNWL</sequence>
<comment type="caution">
    <text evidence="11">The sequence shown here is derived from an EMBL/GenBank/DDBJ whole genome shotgun (WGS) entry which is preliminary data.</text>
</comment>
<dbReference type="GO" id="GO:0034626">
    <property type="term" value="P:fatty acid elongation, polyunsaturated fatty acid"/>
    <property type="evidence" value="ECO:0007669"/>
    <property type="project" value="TreeGrafter"/>
</dbReference>
<evidence type="ECO:0000256" key="7">
    <source>
        <dbReference type="ARBA" id="ARBA00023098"/>
    </source>
</evidence>
<keyword evidence="12" id="KW-1185">Reference proteome</keyword>
<keyword evidence="7 10" id="KW-0443">Lipid metabolism</keyword>
<dbReference type="GO" id="GO:0042761">
    <property type="term" value="P:very long-chain fatty acid biosynthetic process"/>
    <property type="evidence" value="ECO:0007669"/>
    <property type="project" value="TreeGrafter"/>
</dbReference>